<dbReference type="Proteomes" id="UP001497482">
    <property type="component" value="Chromosome 6"/>
</dbReference>
<name>A0AAV2M7B5_KNICA</name>
<organism evidence="1 2">
    <name type="scientific">Knipowitschia caucasica</name>
    <name type="common">Caucasian dwarf goby</name>
    <name type="synonym">Pomatoschistus caucasicus</name>
    <dbReference type="NCBI Taxonomy" id="637954"/>
    <lineage>
        <taxon>Eukaryota</taxon>
        <taxon>Metazoa</taxon>
        <taxon>Chordata</taxon>
        <taxon>Craniata</taxon>
        <taxon>Vertebrata</taxon>
        <taxon>Euteleostomi</taxon>
        <taxon>Actinopterygii</taxon>
        <taxon>Neopterygii</taxon>
        <taxon>Teleostei</taxon>
        <taxon>Neoteleostei</taxon>
        <taxon>Acanthomorphata</taxon>
        <taxon>Gobiaria</taxon>
        <taxon>Gobiiformes</taxon>
        <taxon>Gobioidei</taxon>
        <taxon>Gobiidae</taxon>
        <taxon>Gobiinae</taxon>
        <taxon>Knipowitschia</taxon>
    </lineage>
</organism>
<sequence>MVWGKGFGRSIHKLLRELTRRESVEHSSVVLVSATAPNREADDTGRLLLLQIRHQIFQGSLRRAAVCFLLGLSRNCQEDGVSIRACCFDATRHFIQFGLVQAQALCNLQLGHGTSSGAFHEQTAGQLQISL</sequence>
<evidence type="ECO:0000313" key="1">
    <source>
        <dbReference type="EMBL" id="CAL1609255.1"/>
    </source>
</evidence>
<reference evidence="1 2" key="1">
    <citation type="submission" date="2024-04" db="EMBL/GenBank/DDBJ databases">
        <authorList>
            <person name="Waldvogel A.-M."/>
            <person name="Schoenle A."/>
        </authorList>
    </citation>
    <scope>NUCLEOTIDE SEQUENCE [LARGE SCALE GENOMIC DNA]</scope>
</reference>
<accession>A0AAV2M7B5</accession>
<dbReference type="EMBL" id="OZ035828">
    <property type="protein sequence ID" value="CAL1609255.1"/>
    <property type="molecule type" value="Genomic_DNA"/>
</dbReference>
<evidence type="ECO:0000313" key="2">
    <source>
        <dbReference type="Proteomes" id="UP001497482"/>
    </source>
</evidence>
<dbReference type="AlphaFoldDB" id="A0AAV2M7B5"/>
<protein>
    <submittedName>
        <fullName evidence="1">Uncharacterized protein</fullName>
    </submittedName>
</protein>
<keyword evidence="2" id="KW-1185">Reference proteome</keyword>
<gene>
    <name evidence="1" type="ORF">KC01_LOCUS36034</name>
</gene>
<proteinExistence type="predicted"/>